<proteinExistence type="inferred from homology"/>
<sequence>MRRRQVLALGAGLAAAAAGCGSAIGARERALANSGISLIVPGPPGSVADRVARSLRGLAEREALVRGVEVVNRPERSALAEFAAARGPGRLMLAELETVGTVRPGRQATAFAGITPLARLCGEWELVAVPSASAIGSFAAFADTMRRDPAAVAVAGRAEGGVDHVMFGMLAQSLGVDPRLPHYVACRTGEEAAGASAGGLAAVVLGSHSGLRARVRAGDLRVLAVSAPDRLPGLDAPTLFECDAHLYCADWRALLGPGDLPGDDRDALVAMCRAVTETASWRELCHRNGWAPLYLDGDDFGQWLRVEAARLSKAFGDLGLRA</sequence>
<dbReference type="PROSITE" id="PS51257">
    <property type="entry name" value="PROKAR_LIPOPROTEIN"/>
    <property type="match status" value="1"/>
</dbReference>
<dbReference type="PIRSF" id="PIRSF017082">
    <property type="entry name" value="YflP"/>
    <property type="match status" value="1"/>
</dbReference>
<reference evidence="3" key="1">
    <citation type="journal article" date="2019" name="Int. J. Syst. Evol. Microbiol.">
        <title>The Global Catalogue of Microorganisms (GCM) 10K type strain sequencing project: providing services to taxonomists for standard genome sequencing and annotation.</title>
        <authorList>
            <consortium name="The Broad Institute Genomics Platform"/>
            <consortium name="The Broad Institute Genome Sequencing Center for Infectious Disease"/>
            <person name="Wu L."/>
            <person name="Ma J."/>
        </authorList>
    </citation>
    <scope>NUCLEOTIDE SEQUENCE [LARGE SCALE GENOMIC DNA]</scope>
    <source>
        <strain evidence="3">JCM 30346</strain>
    </source>
</reference>
<evidence type="ECO:0000313" key="3">
    <source>
        <dbReference type="Proteomes" id="UP001596137"/>
    </source>
</evidence>
<dbReference type="Proteomes" id="UP001596137">
    <property type="component" value="Unassembled WGS sequence"/>
</dbReference>
<accession>A0ABW1NNT8</accession>
<dbReference type="Pfam" id="PF03401">
    <property type="entry name" value="TctC"/>
    <property type="match status" value="1"/>
</dbReference>
<dbReference type="RefSeq" id="WP_380757295.1">
    <property type="nucleotide sequence ID" value="NZ_JBHSRF010000041.1"/>
</dbReference>
<dbReference type="InterPro" id="IPR005064">
    <property type="entry name" value="BUG"/>
</dbReference>
<keyword evidence="3" id="KW-1185">Reference proteome</keyword>
<protein>
    <submittedName>
        <fullName evidence="2">Tripartite tricarboxylate transporter substrate-binding protein</fullName>
    </submittedName>
</protein>
<dbReference type="Gene3D" id="3.40.190.10">
    <property type="entry name" value="Periplasmic binding protein-like II"/>
    <property type="match status" value="1"/>
</dbReference>
<dbReference type="InterPro" id="IPR042100">
    <property type="entry name" value="Bug_dom1"/>
</dbReference>
<evidence type="ECO:0000256" key="1">
    <source>
        <dbReference type="ARBA" id="ARBA00006987"/>
    </source>
</evidence>
<comment type="caution">
    <text evidence="2">The sequence shown here is derived from an EMBL/GenBank/DDBJ whole genome shotgun (WGS) entry which is preliminary data.</text>
</comment>
<comment type="similarity">
    <text evidence="1">Belongs to the UPF0065 (bug) family.</text>
</comment>
<dbReference type="EMBL" id="JBHSRF010000041">
    <property type="protein sequence ID" value="MFC6084344.1"/>
    <property type="molecule type" value="Genomic_DNA"/>
</dbReference>
<evidence type="ECO:0000313" key="2">
    <source>
        <dbReference type="EMBL" id="MFC6084344.1"/>
    </source>
</evidence>
<dbReference type="Gene3D" id="3.40.190.150">
    <property type="entry name" value="Bordetella uptake gene, domain 1"/>
    <property type="match status" value="1"/>
</dbReference>
<organism evidence="2 3">
    <name type="scientific">Sphaerisporangium aureirubrum</name>
    <dbReference type="NCBI Taxonomy" id="1544736"/>
    <lineage>
        <taxon>Bacteria</taxon>
        <taxon>Bacillati</taxon>
        <taxon>Actinomycetota</taxon>
        <taxon>Actinomycetes</taxon>
        <taxon>Streptosporangiales</taxon>
        <taxon>Streptosporangiaceae</taxon>
        <taxon>Sphaerisporangium</taxon>
    </lineage>
</organism>
<name>A0ABW1NNT8_9ACTN</name>
<gene>
    <name evidence="2" type="ORF">ACFP1K_24520</name>
</gene>
<dbReference type="PANTHER" id="PTHR42928:SF3">
    <property type="entry name" value="UPF0065 PROTEIN YFLP"/>
    <property type="match status" value="1"/>
</dbReference>
<dbReference type="PANTHER" id="PTHR42928">
    <property type="entry name" value="TRICARBOXYLATE-BINDING PROTEIN"/>
    <property type="match status" value="1"/>
</dbReference>